<reference evidence="1 2" key="1">
    <citation type="journal article" date="2013" name="Curr. Biol.">
        <title>The Genome of the Foraminiferan Reticulomyxa filosa.</title>
        <authorList>
            <person name="Glockner G."/>
            <person name="Hulsmann N."/>
            <person name="Schleicher M."/>
            <person name="Noegel A.A."/>
            <person name="Eichinger L."/>
            <person name="Gallinger C."/>
            <person name="Pawlowski J."/>
            <person name="Sierra R."/>
            <person name="Euteneuer U."/>
            <person name="Pillet L."/>
            <person name="Moustafa A."/>
            <person name="Platzer M."/>
            <person name="Groth M."/>
            <person name="Szafranski K."/>
            <person name="Schliwa M."/>
        </authorList>
    </citation>
    <scope>NUCLEOTIDE SEQUENCE [LARGE SCALE GENOMIC DNA]</scope>
</reference>
<evidence type="ECO:0000313" key="1">
    <source>
        <dbReference type="EMBL" id="ETO17626.1"/>
    </source>
</evidence>
<proteinExistence type="predicted"/>
<name>X6MVE9_RETFI</name>
<evidence type="ECO:0000313" key="2">
    <source>
        <dbReference type="Proteomes" id="UP000023152"/>
    </source>
</evidence>
<comment type="caution">
    <text evidence="1">The sequence shown here is derived from an EMBL/GenBank/DDBJ whole genome shotgun (WGS) entry which is preliminary data.</text>
</comment>
<organism evidence="1 2">
    <name type="scientific">Reticulomyxa filosa</name>
    <dbReference type="NCBI Taxonomy" id="46433"/>
    <lineage>
        <taxon>Eukaryota</taxon>
        <taxon>Sar</taxon>
        <taxon>Rhizaria</taxon>
        <taxon>Retaria</taxon>
        <taxon>Foraminifera</taxon>
        <taxon>Monothalamids</taxon>
        <taxon>Reticulomyxidae</taxon>
        <taxon>Reticulomyxa</taxon>
    </lineage>
</organism>
<accession>X6MVE9</accession>
<dbReference type="AlphaFoldDB" id="X6MVE9"/>
<dbReference type="EMBL" id="ASPP01016270">
    <property type="protein sequence ID" value="ETO17626.1"/>
    <property type="molecule type" value="Genomic_DNA"/>
</dbReference>
<dbReference type="Proteomes" id="UP000023152">
    <property type="component" value="Unassembled WGS sequence"/>
</dbReference>
<gene>
    <name evidence="1" type="ORF">RFI_19694</name>
</gene>
<keyword evidence="2" id="KW-1185">Reference proteome</keyword>
<protein>
    <submittedName>
        <fullName evidence="1">Uncharacterized protein</fullName>
    </submittedName>
</protein>
<sequence length="146" mass="16578">MSDKTREEWEEAIETLNNEYKWTDFCESILQMSDEYMSIIQRSFEFRTVEDISKDDKFVTAAKAGRIASEIESDEKGNDDPLIGNVKSRLTQSTDEQHFEMGLDAPAFDDHLSSTLSPPQHLTGRFNSSLQFNAASSNKLMIPKSS</sequence>